<dbReference type="Proteomes" id="UP000070456">
    <property type="component" value="Unassembled WGS sequence"/>
</dbReference>
<dbReference type="AlphaFoldDB" id="A0A140L0K4"/>
<evidence type="ECO:0000313" key="2">
    <source>
        <dbReference type="EMBL" id="KXG74079.1"/>
    </source>
</evidence>
<dbReference type="RefSeq" id="WP_068557582.1">
    <property type="nucleotide sequence ID" value="NZ_LOEE01000064.1"/>
</dbReference>
<name>A0A140L0K4_9FIRM</name>
<sequence length="85" mass="10435">MHKDQLDVLKRIQELEFACVDLNLYLDTHPMDQKALMDYNTYTYQLMMLKNRYESMYGPLKNFGCSQSQYPWKWIEGPWPWEIEY</sequence>
<accession>A0A140L0K4</accession>
<keyword evidence="3" id="KW-1185">Reference proteome</keyword>
<comment type="caution">
    <text evidence="2">The sequence shown here is derived from an EMBL/GenBank/DDBJ whole genome shotgun (WGS) entry which is preliminary data.</text>
</comment>
<dbReference type="STRING" id="520762.AN619_25940"/>
<gene>
    <name evidence="2" type="ORF">AN619_25940</name>
</gene>
<dbReference type="InterPro" id="IPR024207">
    <property type="entry name" value="CotJB_dom"/>
</dbReference>
<dbReference type="EMBL" id="LOEE01000064">
    <property type="protein sequence ID" value="KXG74079.1"/>
    <property type="molecule type" value="Genomic_DNA"/>
</dbReference>
<dbReference type="PIRSF" id="PIRSF010606">
    <property type="entry name" value="Spore_coat_CotJB"/>
    <property type="match status" value="1"/>
</dbReference>
<reference evidence="2 3" key="1">
    <citation type="submission" date="2015-12" db="EMBL/GenBank/DDBJ databases">
        <title>Draft genome sequence of the thermoanaerobe Thermotalea metallivorans, an isolate from the runoff channel of the Great Artesian Basin, Australia.</title>
        <authorList>
            <person name="Patel B.K."/>
        </authorList>
    </citation>
    <scope>NUCLEOTIDE SEQUENCE [LARGE SCALE GENOMIC DNA]</scope>
    <source>
        <strain evidence="2 3">B2-1</strain>
    </source>
</reference>
<dbReference type="PATRIC" id="fig|520762.4.peg.2864"/>
<evidence type="ECO:0000259" key="1">
    <source>
        <dbReference type="Pfam" id="PF12652"/>
    </source>
</evidence>
<evidence type="ECO:0000313" key="3">
    <source>
        <dbReference type="Proteomes" id="UP000070456"/>
    </source>
</evidence>
<protein>
    <recommendedName>
        <fullName evidence="1">Protein CotJB domain-containing protein</fullName>
    </recommendedName>
</protein>
<organism evidence="2 3">
    <name type="scientific">Thermotalea metallivorans</name>
    <dbReference type="NCBI Taxonomy" id="520762"/>
    <lineage>
        <taxon>Bacteria</taxon>
        <taxon>Bacillati</taxon>
        <taxon>Bacillota</taxon>
        <taxon>Clostridia</taxon>
        <taxon>Peptostreptococcales</taxon>
        <taxon>Thermotaleaceae</taxon>
        <taxon>Thermotalea</taxon>
    </lineage>
</organism>
<dbReference type="Pfam" id="PF12652">
    <property type="entry name" value="CotJB"/>
    <property type="match status" value="1"/>
</dbReference>
<dbReference type="OrthoDB" id="9804099at2"/>
<proteinExistence type="predicted"/>
<feature type="domain" description="Protein CotJB" evidence="1">
    <location>
        <begin position="8"/>
        <end position="82"/>
    </location>
</feature>
<dbReference type="InterPro" id="IPR016571">
    <property type="entry name" value="Spore_coat_assembly_CotJB"/>
</dbReference>